<dbReference type="HOGENOM" id="CLU_014001_4_2_1"/>
<dbReference type="EMBL" id="GL385397">
    <property type="protein sequence ID" value="EJT76860.1"/>
    <property type="molecule type" value="Genomic_DNA"/>
</dbReference>
<dbReference type="SUPFAM" id="SSF52087">
    <property type="entry name" value="CRAL/TRIO domain"/>
    <property type="match status" value="1"/>
</dbReference>
<evidence type="ECO:0000313" key="4">
    <source>
        <dbReference type="EnsemblFungi" id="EJT76860"/>
    </source>
</evidence>
<proteinExistence type="predicted"/>
<dbReference type="Gene3D" id="1.10.8.20">
    <property type="entry name" value="N-terminal domain of phosphatidylinositol transfer protein sec14p"/>
    <property type="match status" value="1"/>
</dbReference>
<feature type="region of interest" description="Disordered" evidence="1">
    <location>
        <begin position="1"/>
        <end position="27"/>
    </location>
</feature>
<dbReference type="SMART" id="SM01100">
    <property type="entry name" value="CRAL_TRIO_N"/>
    <property type="match status" value="1"/>
</dbReference>
<reference evidence="3" key="2">
    <citation type="submission" date="2010-07" db="EMBL/GenBank/DDBJ databases">
        <authorList>
            <consortium name="The Broad Institute Genome Sequencing Platform"/>
            <consortium name="Broad Institute Genome Sequencing Center for Infectious Disease"/>
            <person name="Ma L.-J."/>
            <person name="Dead R."/>
            <person name="Young S."/>
            <person name="Zeng Q."/>
            <person name="Koehrsen M."/>
            <person name="Alvarado L."/>
            <person name="Berlin A."/>
            <person name="Chapman S.B."/>
            <person name="Chen Z."/>
            <person name="Freedman E."/>
            <person name="Gellesch M."/>
            <person name="Goldberg J."/>
            <person name="Griggs A."/>
            <person name="Gujja S."/>
            <person name="Heilman E.R."/>
            <person name="Heiman D."/>
            <person name="Hepburn T."/>
            <person name="Howarth C."/>
            <person name="Jen D."/>
            <person name="Larson L."/>
            <person name="Mehta T."/>
            <person name="Neiman D."/>
            <person name="Pearson M."/>
            <person name="Roberts A."/>
            <person name="Saif S."/>
            <person name="Shea T."/>
            <person name="Shenoy N."/>
            <person name="Sisk P."/>
            <person name="Stolte C."/>
            <person name="Sykes S."/>
            <person name="Walk T."/>
            <person name="White J."/>
            <person name="Yandava C."/>
            <person name="Haas B."/>
            <person name="Nusbaum C."/>
            <person name="Birren B."/>
        </authorList>
    </citation>
    <scope>NUCLEOTIDE SEQUENCE</scope>
    <source>
        <strain evidence="3">R3-111a-1</strain>
    </source>
</reference>
<evidence type="ECO:0000313" key="5">
    <source>
        <dbReference type="Proteomes" id="UP000006039"/>
    </source>
</evidence>
<reference evidence="4" key="5">
    <citation type="submission" date="2018-04" db="UniProtKB">
        <authorList>
            <consortium name="EnsemblFungi"/>
        </authorList>
    </citation>
    <scope>IDENTIFICATION</scope>
    <source>
        <strain evidence="4">R3-111a-1</strain>
    </source>
</reference>
<dbReference type="InterPro" id="IPR011074">
    <property type="entry name" value="CRAL/TRIO_N_dom"/>
</dbReference>
<dbReference type="SUPFAM" id="SSF46938">
    <property type="entry name" value="CRAL/TRIO N-terminal domain"/>
    <property type="match status" value="1"/>
</dbReference>
<dbReference type="PANTHER" id="PTHR45657">
    <property type="entry name" value="CRAL-TRIO DOMAIN-CONTAINING PROTEIN YKL091C-RELATED"/>
    <property type="match status" value="1"/>
</dbReference>
<dbReference type="OrthoDB" id="30289at2759"/>
<dbReference type="PANTHER" id="PTHR45657:SF3">
    <property type="entry name" value="TRANSPORTER, PUTATIVE (AFU_ORTHOLOGUE AFUA_5G09260)-RELATED"/>
    <property type="match status" value="1"/>
</dbReference>
<feature type="domain" description="CRAL-TRIO" evidence="2">
    <location>
        <begin position="100"/>
        <end position="300"/>
    </location>
</feature>
<organism evidence="3">
    <name type="scientific">Gaeumannomyces tritici (strain R3-111a-1)</name>
    <name type="common">Wheat and barley take-all root rot fungus</name>
    <name type="synonym">Gaeumannomyces graminis var. tritici</name>
    <dbReference type="NCBI Taxonomy" id="644352"/>
    <lineage>
        <taxon>Eukaryota</taxon>
        <taxon>Fungi</taxon>
        <taxon>Dikarya</taxon>
        <taxon>Ascomycota</taxon>
        <taxon>Pezizomycotina</taxon>
        <taxon>Sordariomycetes</taxon>
        <taxon>Sordariomycetidae</taxon>
        <taxon>Magnaporthales</taxon>
        <taxon>Magnaporthaceae</taxon>
        <taxon>Gaeumannomyces</taxon>
    </lineage>
</organism>
<dbReference type="InterPro" id="IPR001251">
    <property type="entry name" value="CRAL-TRIO_dom"/>
</dbReference>
<dbReference type="Pfam" id="PF03765">
    <property type="entry name" value="CRAL_TRIO_N"/>
    <property type="match status" value="1"/>
</dbReference>
<dbReference type="InterPro" id="IPR036273">
    <property type="entry name" value="CRAL/TRIO_N_dom_sf"/>
</dbReference>
<evidence type="ECO:0000313" key="3">
    <source>
        <dbReference type="EMBL" id="EJT76860.1"/>
    </source>
</evidence>
<gene>
    <name evidence="4" type="primary">20347232</name>
    <name evidence="3" type="ORF">GGTG_06774</name>
</gene>
<dbReference type="RefSeq" id="XP_009222860.1">
    <property type="nucleotide sequence ID" value="XM_009224596.1"/>
</dbReference>
<dbReference type="PROSITE" id="PS50191">
    <property type="entry name" value="CRAL_TRIO"/>
    <property type="match status" value="1"/>
</dbReference>
<accession>J3NZS7</accession>
<protein>
    <submittedName>
        <fullName evidence="3">SEC14 cytosolic factor</fullName>
    </submittedName>
</protein>
<dbReference type="EnsemblFungi" id="EJT76860">
    <property type="protein sequence ID" value="EJT76860"/>
    <property type="gene ID" value="GGTG_06774"/>
</dbReference>
<reference evidence="5" key="1">
    <citation type="submission" date="2010-07" db="EMBL/GenBank/DDBJ databases">
        <title>The genome sequence of Gaeumannomyces graminis var. tritici strain R3-111a-1.</title>
        <authorList>
            <consortium name="The Broad Institute Genome Sequencing Platform"/>
            <person name="Ma L.-J."/>
            <person name="Dead R."/>
            <person name="Young S."/>
            <person name="Zeng Q."/>
            <person name="Koehrsen M."/>
            <person name="Alvarado L."/>
            <person name="Berlin A."/>
            <person name="Chapman S.B."/>
            <person name="Chen Z."/>
            <person name="Freedman E."/>
            <person name="Gellesch M."/>
            <person name="Goldberg J."/>
            <person name="Griggs A."/>
            <person name="Gujja S."/>
            <person name="Heilman E.R."/>
            <person name="Heiman D."/>
            <person name="Hepburn T."/>
            <person name="Howarth C."/>
            <person name="Jen D."/>
            <person name="Larson L."/>
            <person name="Mehta T."/>
            <person name="Neiman D."/>
            <person name="Pearson M."/>
            <person name="Roberts A."/>
            <person name="Saif S."/>
            <person name="Shea T."/>
            <person name="Shenoy N."/>
            <person name="Sisk P."/>
            <person name="Stolte C."/>
            <person name="Sykes S."/>
            <person name="Walk T."/>
            <person name="White J."/>
            <person name="Yandava C."/>
            <person name="Haas B."/>
            <person name="Nusbaum C."/>
            <person name="Birren B."/>
        </authorList>
    </citation>
    <scope>NUCLEOTIDE SEQUENCE [LARGE SCALE GENOMIC DNA]</scope>
    <source>
        <strain evidence="5">R3-111a-1</strain>
    </source>
</reference>
<evidence type="ECO:0000256" key="1">
    <source>
        <dbReference type="SAM" id="MobiDB-lite"/>
    </source>
</evidence>
<keyword evidence="5" id="KW-1185">Reference proteome</keyword>
<dbReference type="SMART" id="SM00516">
    <property type="entry name" value="SEC14"/>
    <property type="match status" value="1"/>
</dbReference>
<dbReference type="STRING" id="644352.J3NZS7"/>
<reference evidence="3" key="3">
    <citation type="submission" date="2010-09" db="EMBL/GenBank/DDBJ databases">
        <title>Annotation of Gaeumannomyces graminis var. tritici R3-111a-1.</title>
        <authorList>
            <consortium name="The Broad Institute Genome Sequencing Platform"/>
            <person name="Ma L.-J."/>
            <person name="Dead R."/>
            <person name="Young S.K."/>
            <person name="Zeng Q."/>
            <person name="Gargeya S."/>
            <person name="Fitzgerald M."/>
            <person name="Haas B."/>
            <person name="Abouelleil A."/>
            <person name="Alvarado L."/>
            <person name="Arachchi H.M."/>
            <person name="Berlin A."/>
            <person name="Brown A."/>
            <person name="Chapman S.B."/>
            <person name="Chen Z."/>
            <person name="Dunbar C."/>
            <person name="Freedman E."/>
            <person name="Gearin G."/>
            <person name="Gellesch M."/>
            <person name="Goldberg J."/>
            <person name="Griggs A."/>
            <person name="Gujja S."/>
            <person name="Heiman D."/>
            <person name="Howarth C."/>
            <person name="Larson L."/>
            <person name="Lui A."/>
            <person name="MacDonald P.J.P."/>
            <person name="Mehta T."/>
            <person name="Montmayeur A."/>
            <person name="Murphy C."/>
            <person name="Neiman D."/>
            <person name="Pearson M."/>
            <person name="Priest M."/>
            <person name="Roberts A."/>
            <person name="Saif S."/>
            <person name="Shea T."/>
            <person name="Shenoy N."/>
            <person name="Sisk P."/>
            <person name="Stolte C."/>
            <person name="Sykes S."/>
            <person name="Yandava C."/>
            <person name="Wortman J."/>
            <person name="Nusbaum C."/>
            <person name="Birren B."/>
        </authorList>
    </citation>
    <scope>NUCLEOTIDE SEQUENCE</scope>
    <source>
        <strain evidence="3">R3-111a-1</strain>
    </source>
</reference>
<dbReference type="GeneID" id="20347232"/>
<feature type="compositionally biased region" description="Polar residues" evidence="1">
    <location>
        <begin position="452"/>
        <end position="463"/>
    </location>
</feature>
<sequence>MAAAAPYEGSTAGAAQASPDIGYPNGHLGHLNESEIKALDEFKALITEKSEYSPGPPPSHDDQTLLRFLRARRWVPQDAFKQFKETEDWRAATRLDLLYDTIDLDAYEQSRVLYPQWTGRRDRRGIPLYHFEIKHLDSKTIANYEKTADDTYSKAHADGQTPPKLLRLFALYENLTRFVQPLCTEMPDRPHAPATPITLSTNIVDVSGVSLRQFWNLKAHMQAASTLATAHYPETLDRIFVIGAPFFFSTVWGWIKRWFDPNTVSKIFILTPAEVLPVLSSFIDPKDIPKQYGGELEFGWCDAPNLDPAIRAAASWEPGYDNFPKGPVYWKALDEDRLECIAVGSVHQQQRRARVCTFPRSFRGANSTNAPFLHGDHVDGPPTPVGAMNPVVGVEPAPPGEEGPVPTATATANPVVQNSRPVDLDAAVKDLTITEVQAAAPQGDAEKKVEVNRTSGSAPTLAA</sequence>
<dbReference type="InterPro" id="IPR036865">
    <property type="entry name" value="CRAL-TRIO_dom_sf"/>
</dbReference>
<dbReference type="Pfam" id="PF00650">
    <property type="entry name" value="CRAL_TRIO"/>
    <property type="match status" value="1"/>
</dbReference>
<dbReference type="VEuPathDB" id="FungiDB:GGTG_06774"/>
<name>J3NZS7_GAET3</name>
<dbReference type="AlphaFoldDB" id="J3NZS7"/>
<evidence type="ECO:0000259" key="2">
    <source>
        <dbReference type="PROSITE" id="PS50191"/>
    </source>
</evidence>
<dbReference type="Gene3D" id="3.40.525.10">
    <property type="entry name" value="CRAL-TRIO lipid binding domain"/>
    <property type="match status" value="1"/>
</dbReference>
<feature type="region of interest" description="Disordered" evidence="1">
    <location>
        <begin position="439"/>
        <end position="463"/>
    </location>
</feature>
<dbReference type="Proteomes" id="UP000006039">
    <property type="component" value="Unassembled WGS sequence"/>
</dbReference>
<reference evidence="4" key="4">
    <citation type="journal article" date="2015" name="G3 (Bethesda)">
        <title>Genome sequences of three phytopathogenic species of the Magnaporthaceae family of fungi.</title>
        <authorList>
            <person name="Okagaki L.H."/>
            <person name="Nunes C.C."/>
            <person name="Sailsbery J."/>
            <person name="Clay B."/>
            <person name="Brown D."/>
            <person name="John T."/>
            <person name="Oh Y."/>
            <person name="Young N."/>
            <person name="Fitzgerald M."/>
            <person name="Haas B.J."/>
            <person name="Zeng Q."/>
            <person name="Young S."/>
            <person name="Adiconis X."/>
            <person name="Fan L."/>
            <person name="Levin J.Z."/>
            <person name="Mitchell T.K."/>
            <person name="Okubara P.A."/>
            <person name="Farman M.L."/>
            <person name="Kohn L.M."/>
            <person name="Birren B."/>
            <person name="Ma L.-J."/>
            <person name="Dean R.A."/>
        </authorList>
    </citation>
    <scope>NUCLEOTIDE SEQUENCE</scope>
    <source>
        <strain evidence="4">R3-111a-1</strain>
    </source>
</reference>
<dbReference type="CDD" id="cd00170">
    <property type="entry name" value="SEC14"/>
    <property type="match status" value="1"/>
</dbReference>
<dbReference type="InterPro" id="IPR051026">
    <property type="entry name" value="PI/PC_transfer"/>
</dbReference>
<dbReference type="eggNOG" id="KOG1471">
    <property type="taxonomic scope" value="Eukaryota"/>
</dbReference>